<protein>
    <submittedName>
        <fullName evidence="3">Uncharacterized protein</fullName>
    </submittedName>
</protein>
<keyword evidence="4" id="KW-1185">Reference proteome</keyword>
<sequence>MSRKRPRGDESPGYDSDGTIDGRSRRFSFASEFRGVRDTYPARERVPSMGRHFVTTSPINIDAEEVKIRDMSATAEAEFERDDDDDDTGDSAQMLPPRFRDALNRLNQELRNLDSFFLHRLRSDARQHVDDINKQLNIMEGSHRRLYSDFCNQRDQKEELQDRVSQLKYQTEAATQERDQANREIEDLKKTTTRLQTSIKDFERDKTELENPIKDLENRNESLKAEKERLEAVVEAKNAEIEALKASLVSAAQRALIEHEASDSPPQSLSLSVPSAHTTPVVADAGGHHMHYKYDQLGFSVTSFLSNLLKIELAHDHPSDGRRLNSVVTEFMFNLGSFADTADVAVSPVEGFWKLRLPWTSKPIISMTQRPSIEERFIQLCLLIPHLKSRSRGEIWCATVILINSLMKADHASAPRAGMAFLAAMTSTNLVAEVQNLDIQNVVLAIALCELCRFLQETFTEFPQATWDIGNILGSEVQGSVTATPIGKLSASLANLHRSNTLALRRQLATTCGDKFCFASLDRQSGDKLELGFLSCDDNEAFLLLDFGKRSIRFVDRNFAYALRHEDQKKHLLIKRSDGEVLLDIEDAAQDVRIFWVKYAERL</sequence>
<feature type="coiled-coil region" evidence="1">
    <location>
        <begin position="157"/>
        <end position="254"/>
    </location>
</feature>
<evidence type="ECO:0000313" key="3">
    <source>
        <dbReference type="EMBL" id="GAB1312552.1"/>
    </source>
</evidence>
<organism evidence="3 4">
    <name type="scientific">Madurella fahalii</name>
    <dbReference type="NCBI Taxonomy" id="1157608"/>
    <lineage>
        <taxon>Eukaryota</taxon>
        <taxon>Fungi</taxon>
        <taxon>Dikarya</taxon>
        <taxon>Ascomycota</taxon>
        <taxon>Pezizomycotina</taxon>
        <taxon>Sordariomycetes</taxon>
        <taxon>Sordariomycetidae</taxon>
        <taxon>Sordariales</taxon>
        <taxon>Sordariales incertae sedis</taxon>
        <taxon>Madurella</taxon>
    </lineage>
</organism>
<proteinExistence type="predicted"/>
<dbReference type="RefSeq" id="XP_070914285.1">
    <property type="nucleotide sequence ID" value="XM_071058184.1"/>
</dbReference>
<dbReference type="Gene3D" id="1.10.287.1490">
    <property type="match status" value="1"/>
</dbReference>
<comment type="caution">
    <text evidence="3">The sequence shown here is derived from an EMBL/GenBank/DDBJ whole genome shotgun (WGS) entry which is preliminary data.</text>
</comment>
<accession>A0ABQ0G486</accession>
<dbReference type="PANTHER" id="PTHR23159:SF31">
    <property type="entry name" value="CENTROSOME-ASSOCIATED PROTEIN CEP250 ISOFORM X1"/>
    <property type="match status" value="1"/>
</dbReference>
<gene>
    <name evidence="3" type="ORF">MFIFM68171_02762</name>
</gene>
<reference evidence="3 4" key="1">
    <citation type="submission" date="2024-09" db="EMBL/GenBank/DDBJ databases">
        <title>Itraconazole resistance in Madurella fahalii resulting from another homologue of gene encoding cytochrome P450 14-alpha sterol demethylase (CYP51).</title>
        <authorList>
            <person name="Yoshioka I."/>
            <person name="Fahal A.H."/>
            <person name="Kaneko S."/>
            <person name="Yaguchi T."/>
        </authorList>
    </citation>
    <scope>NUCLEOTIDE SEQUENCE [LARGE SCALE GENOMIC DNA]</scope>
    <source>
        <strain evidence="3 4">IFM 68171</strain>
    </source>
</reference>
<keyword evidence="1" id="KW-0175">Coiled coil</keyword>
<dbReference type="GeneID" id="98173507"/>
<feature type="region of interest" description="Disordered" evidence="2">
    <location>
        <begin position="1"/>
        <end position="23"/>
    </location>
</feature>
<evidence type="ECO:0000256" key="1">
    <source>
        <dbReference type="SAM" id="Coils"/>
    </source>
</evidence>
<name>A0ABQ0G486_9PEZI</name>
<dbReference type="PANTHER" id="PTHR23159">
    <property type="entry name" value="CENTROSOMAL PROTEIN 2"/>
    <property type="match status" value="1"/>
</dbReference>
<evidence type="ECO:0000313" key="4">
    <source>
        <dbReference type="Proteomes" id="UP001628179"/>
    </source>
</evidence>
<dbReference type="EMBL" id="BAAFSV010000001">
    <property type="protein sequence ID" value="GAB1312552.1"/>
    <property type="molecule type" value="Genomic_DNA"/>
</dbReference>
<dbReference type="Proteomes" id="UP001628179">
    <property type="component" value="Unassembled WGS sequence"/>
</dbReference>
<evidence type="ECO:0000256" key="2">
    <source>
        <dbReference type="SAM" id="MobiDB-lite"/>
    </source>
</evidence>